<dbReference type="GO" id="GO:0042597">
    <property type="term" value="C:periplasmic space"/>
    <property type="evidence" value="ECO:0007669"/>
    <property type="project" value="UniProtKB-SubCell"/>
</dbReference>
<keyword evidence="6" id="KW-0574">Periplasm</keyword>
<evidence type="ECO:0000313" key="10">
    <source>
        <dbReference type="Proteomes" id="UP000587760"/>
    </source>
</evidence>
<evidence type="ECO:0000256" key="7">
    <source>
        <dbReference type="ARBA" id="ARBA00022841"/>
    </source>
</evidence>
<protein>
    <recommendedName>
        <fullName evidence="4">Alginate biosynthesis protein AlgF</fullName>
    </recommendedName>
</protein>
<evidence type="ECO:0000256" key="2">
    <source>
        <dbReference type="ARBA" id="ARBA00005182"/>
    </source>
</evidence>
<feature type="chain" id="PRO_5032469822" description="Alginate biosynthesis protein AlgF" evidence="8">
    <location>
        <begin position="21"/>
        <end position="207"/>
    </location>
</feature>
<comment type="pathway">
    <text evidence="2">Glycan biosynthesis; alginate biosynthesis.</text>
</comment>
<evidence type="ECO:0000256" key="6">
    <source>
        <dbReference type="ARBA" id="ARBA00022764"/>
    </source>
</evidence>
<comment type="subcellular location">
    <subcellularLocation>
        <location evidence="1">Periplasm</location>
    </subcellularLocation>
</comment>
<dbReference type="Proteomes" id="UP000587760">
    <property type="component" value="Unassembled WGS sequence"/>
</dbReference>
<organism evidence="9 10">
    <name type="scientific">Spirochaeta isovalerica</name>
    <dbReference type="NCBI Taxonomy" id="150"/>
    <lineage>
        <taxon>Bacteria</taxon>
        <taxon>Pseudomonadati</taxon>
        <taxon>Spirochaetota</taxon>
        <taxon>Spirochaetia</taxon>
        <taxon>Spirochaetales</taxon>
        <taxon>Spirochaetaceae</taxon>
        <taxon>Spirochaeta</taxon>
    </lineage>
</organism>
<gene>
    <name evidence="9" type="ORF">HNR50_004071</name>
</gene>
<evidence type="ECO:0000256" key="8">
    <source>
        <dbReference type="SAM" id="SignalP"/>
    </source>
</evidence>
<dbReference type="GO" id="GO:0042121">
    <property type="term" value="P:alginic acid biosynthetic process"/>
    <property type="evidence" value="ECO:0007669"/>
    <property type="project" value="UniProtKB-UniPathway"/>
</dbReference>
<keyword evidence="5 8" id="KW-0732">Signal</keyword>
<evidence type="ECO:0000313" key="9">
    <source>
        <dbReference type="EMBL" id="MBB6482378.1"/>
    </source>
</evidence>
<evidence type="ECO:0000256" key="5">
    <source>
        <dbReference type="ARBA" id="ARBA00022729"/>
    </source>
</evidence>
<dbReference type="InterPro" id="IPR035422">
    <property type="entry name" value="AlgF"/>
</dbReference>
<keyword evidence="7" id="KW-0016">Alginate biosynthesis</keyword>
<dbReference type="UniPathway" id="UPA00286"/>
<evidence type="ECO:0000256" key="1">
    <source>
        <dbReference type="ARBA" id="ARBA00004418"/>
    </source>
</evidence>
<comment type="similarity">
    <text evidence="3">Belongs to the AlgF family.</text>
</comment>
<name>A0A841RIM5_9SPIO</name>
<feature type="signal peptide" evidence="8">
    <location>
        <begin position="1"/>
        <end position="20"/>
    </location>
</feature>
<accession>A0A841RIM5</accession>
<evidence type="ECO:0000256" key="4">
    <source>
        <dbReference type="ARBA" id="ARBA00013964"/>
    </source>
</evidence>
<evidence type="ECO:0000256" key="3">
    <source>
        <dbReference type="ARBA" id="ARBA00010033"/>
    </source>
</evidence>
<dbReference type="AlphaFoldDB" id="A0A841RIM5"/>
<comment type="caution">
    <text evidence="9">The sequence shown here is derived from an EMBL/GenBank/DDBJ whole genome shotgun (WGS) entry which is preliminary data.</text>
</comment>
<dbReference type="EMBL" id="JACHGJ010000011">
    <property type="protein sequence ID" value="MBB6482378.1"/>
    <property type="molecule type" value="Genomic_DNA"/>
</dbReference>
<reference evidence="9 10" key="1">
    <citation type="submission" date="2020-08" db="EMBL/GenBank/DDBJ databases">
        <title>Genomic Encyclopedia of Type Strains, Phase IV (KMG-IV): sequencing the most valuable type-strain genomes for metagenomic binning, comparative biology and taxonomic classification.</title>
        <authorList>
            <person name="Goeker M."/>
        </authorList>
    </citation>
    <scope>NUCLEOTIDE SEQUENCE [LARGE SCALE GENOMIC DNA]</scope>
    <source>
        <strain evidence="9 10">DSM 2461</strain>
    </source>
</reference>
<keyword evidence="10" id="KW-1185">Reference proteome</keyword>
<proteinExistence type="inferred from homology"/>
<dbReference type="Pfam" id="PF11182">
    <property type="entry name" value="AlgF"/>
    <property type="match status" value="1"/>
</dbReference>
<dbReference type="RefSeq" id="WP_184748615.1">
    <property type="nucleotide sequence ID" value="NZ_JACHGJ010000011.1"/>
</dbReference>
<sequence>MMKKVSLMLLLSWIVSISLAAQSLYGSGISPESALVRVIFAEPRTNMEIHIGSETFSTAESRESALYHQIGPGMYFIEAGDDFLEIIPMSGKYYTLIFTAAGSFAFEDIEHEAPAKNQIYFYNCLEETASLYVSETGDDLFSDINPGQSVQRAVNPLEIDFALKSGSGKILELGPLPMTRGGSTSVIVYGNNASPRSMVITAGIKEP</sequence>